<feature type="transmembrane region" description="Helical" evidence="2">
    <location>
        <begin position="225"/>
        <end position="242"/>
    </location>
</feature>
<proteinExistence type="predicted"/>
<keyword evidence="2" id="KW-0472">Membrane</keyword>
<evidence type="ECO:0000313" key="4">
    <source>
        <dbReference type="EMBL" id="MFC4818825.1"/>
    </source>
</evidence>
<feature type="region of interest" description="Disordered" evidence="1">
    <location>
        <begin position="314"/>
        <end position="333"/>
    </location>
</feature>
<dbReference type="SUPFAM" id="SSF49879">
    <property type="entry name" value="SMAD/FHA domain"/>
    <property type="match status" value="1"/>
</dbReference>
<dbReference type="Gene3D" id="2.60.200.20">
    <property type="match status" value="1"/>
</dbReference>
<evidence type="ECO:0000256" key="2">
    <source>
        <dbReference type="SAM" id="Phobius"/>
    </source>
</evidence>
<sequence length="333" mass="36287">MDEVNVTPAAEAVWLEVLGRHRDVVARERVTAAAITVGRAFDNDVVLDDPYVAAHHLRIVRGDDGRWSAQDLGSRNGVYVEGSAQRRDRVALERTTALRIGHTVLRLRSSAEAVAPELPLAGHRSPWPFALVAIALVFALELLGLWLNETGESKLIRYLTPALTVVAIIAVWTTLWSVLSRVFSGHARFGLHLAIIGSGLLAYSLYDQVGEFGAFALSWPALTTYQYVVAWLILAAVCFFHLRAVSSARLPTKAIALAALAALGITVQSLKLSEWRSTYGQAVTLQRLQPPSIRLAGAESMQAFFAQSEALKASLDQARSREPDEPAESDDAQ</sequence>
<comment type="caution">
    <text evidence="4">The sequence shown here is derived from an EMBL/GenBank/DDBJ whole genome shotgun (WGS) entry which is preliminary data.</text>
</comment>
<protein>
    <submittedName>
        <fullName evidence="4">FHA domain-containing protein</fullName>
    </submittedName>
</protein>
<dbReference type="SMART" id="SM00240">
    <property type="entry name" value="FHA"/>
    <property type="match status" value="1"/>
</dbReference>
<evidence type="ECO:0000256" key="1">
    <source>
        <dbReference type="SAM" id="MobiDB-lite"/>
    </source>
</evidence>
<reference evidence="5" key="1">
    <citation type="journal article" date="2019" name="Int. J. Syst. Evol. Microbiol.">
        <title>The Global Catalogue of Microorganisms (GCM) 10K type strain sequencing project: providing services to taxonomists for standard genome sequencing and annotation.</title>
        <authorList>
            <consortium name="The Broad Institute Genomics Platform"/>
            <consortium name="The Broad Institute Genome Sequencing Center for Infectious Disease"/>
            <person name="Wu L."/>
            <person name="Ma J."/>
        </authorList>
    </citation>
    <scope>NUCLEOTIDE SEQUENCE [LARGE SCALE GENOMIC DNA]</scope>
    <source>
        <strain evidence="5">CCUG 30340</strain>
    </source>
</reference>
<dbReference type="Proteomes" id="UP001595886">
    <property type="component" value="Unassembled WGS sequence"/>
</dbReference>
<keyword evidence="2" id="KW-1133">Transmembrane helix</keyword>
<dbReference type="EMBL" id="JBHSHD010000002">
    <property type="protein sequence ID" value="MFC4818825.1"/>
    <property type="molecule type" value="Genomic_DNA"/>
</dbReference>
<feature type="transmembrane region" description="Helical" evidence="2">
    <location>
        <begin position="158"/>
        <end position="179"/>
    </location>
</feature>
<evidence type="ECO:0000313" key="5">
    <source>
        <dbReference type="Proteomes" id="UP001595886"/>
    </source>
</evidence>
<keyword evidence="5" id="KW-1185">Reference proteome</keyword>
<name>A0ABV9QQC2_9GAMM</name>
<dbReference type="InterPro" id="IPR008984">
    <property type="entry name" value="SMAD_FHA_dom_sf"/>
</dbReference>
<dbReference type="CDD" id="cd00060">
    <property type="entry name" value="FHA"/>
    <property type="match status" value="1"/>
</dbReference>
<accession>A0ABV9QQC2</accession>
<organism evidence="4 5">
    <name type="scientific">Dokdonella ginsengisoli</name>
    <dbReference type="NCBI Taxonomy" id="363846"/>
    <lineage>
        <taxon>Bacteria</taxon>
        <taxon>Pseudomonadati</taxon>
        <taxon>Pseudomonadota</taxon>
        <taxon>Gammaproteobacteria</taxon>
        <taxon>Lysobacterales</taxon>
        <taxon>Rhodanobacteraceae</taxon>
        <taxon>Dokdonella</taxon>
    </lineage>
</organism>
<feature type="domain" description="FHA" evidence="3">
    <location>
        <begin position="35"/>
        <end position="85"/>
    </location>
</feature>
<dbReference type="RefSeq" id="WP_380018558.1">
    <property type="nucleotide sequence ID" value="NZ_JBHSHD010000002.1"/>
</dbReference>
<dbReference type="InterPro" id="IPR000253">
    <property type="entry name" value="FHA_dom"/>
</dbReference>
<keyword evidence="2" id="KW-0812">Transmembrane</keyword>
<dbReference type="Pfam" id="PF00498">
    <property type="entry name" value="FHA"/>
    <property type="match status" value="1"/>
</dbReference>
<dbReference type="PROSITE" id="PS50006">
    <property type="entry name" value="FHA_DOMAIN"/>
    <property type="match status" value="1"/>
</dbReference>
<feature type="transmembrane region" description="Helical" evidence="2">
    <location>
        <begin position="186"/>
        <end position="205"/>
    </location>
</feature>
<feature type="transmembrane region" description="Helical" evidence="2">
    <location>
        <begin position="127"/>
        <end position="146"/>
    </location>
</feature>
<evidence type="ECO:0000259" key="3">
    <source>
        <dbReference type="PROSITE" id="PS50006"/>
    </source>
</evidence>
<gene>
    <name evidence="4" type="ORF">ACFO6Q_00730</name>
</gene>